<dbReference type="FunFam" id="2.30.29.30:FF:000027">
    <property type="entry name" value="Non-specific serine/threonine protein kinase"/>
    <property type="match status" value="1"/>
</dbReference>
<dbReference type="Proteomes" id="UP000324091">
    <property type="component" value="Chromosome 16"/>
</dbReference>
<evidence type="ECO:0000259" key="1">
    <source>
        <dbReference type="PROSITE" id="PS50003"/>
    </source>
</evidence>
<keyword evidence="3" id="KW-1185">Reference proteome</keyword>
<name>A0A5C6NYW0_9TELE</name>
<dbReference type="InterPro" id="IPR011993">
    <property type="entry name" value="PH-like_dom_sf"/>
</dbReference>
<sequence length="248" mass="27275">MKTERPKPNTFIIRCLQWTTVIERTFHVDTPEEREEWTKAIQAVAEGLQKQEEEMMDSSPDPMDMEVCLTKIRHKVGRYNPFASVILPPPGIAGNVMSSPNLGAVFSRPAQPCRCQGPLASGAGVYDRSSLSSTEQGDIRGRCRGNRVTGKRLYGVRARQCYRQETFAPPRPAPLGLEQMVQSLEQMLTTRPPSLSFGQLQCTAAHTHTEALARSGTHLTTTPLLTPAALPTMLLGWRCSLAVGFPGG</sequence>
<gene>
    <name evidence="2" type="ORF">D4764_16G0007320</name>
</gene>
<accession>A0A5C6NYW0</accession>
<evidence type="ECO:0000313" key="2">
    <source>
        <dbReference type="EMBL" id="TWW72235.1"/>
    </source>
</evidence>
<dbReference type="EMBL" id="RHFK02000008">
    <property type="protein sequence ID" value="TWW72235.1"/>
    <property type="molecule type" value="Genomic_DNA"/>
</dbReference>
<protein>
    <submittedName>
        <fullName evidence="2">RAC-alpha serine/threonine-protein kinase</fullName>
    </submittedName>
</protein>
<reference evidence="2 3" key="1">
    <citation type="submission" date="2019-04" db="EMBL/GenBank/DDBJ databases">
        <title>Chromosome genome assembly for Takifugu flavidus.</title>
        <authorList>
            <person name="Xiao S."/>
        </authorList>
    </citation>
    <scope>NUCLEOTIDE SEQUENCE [LARGE SCALE GENOMIC DNA]</scope>
    <source>
        <strain evidence="2">HTHZ2018</strain>
        <tissue evidence="2">Muscle</tissue>
    </source>
</reference>
<dbReference type="GO" id="GO:0016301">
    <property type="term" value="F:kinase activity"/>
    <property type="evidence" value="ECO:0007669"/>
    <property type="project" value="UniProtKB-KW"/>
</dbReference>
<evidence type="ECO:0000313" key="3">
    <source>
        <dbReference type="Proteomes" id="UP000324091"/>
    </source>
</evidence>
<feature type="domain" description="PH" evidence="1">
    <location>
        <begin position="1"/>
        <end position="46"/>
    </location>
</feature>
<dbReference type="PROSITE" id="PS50003">
    <property type="entry name" value="PH_DOMAIN"/>
    <property type="match status" value="1"/>
</dbReference>
<keyword evidence="2" id="KW-0808">Transferase</keyword>
<proteinExistence type="predicted"/>
<dbReference type="InterPro" id="IPR001849">
    <property type="entry name" value="PH_domain"/>
</dbReference>
<dbReference type="SUPFAM" id="SSF50729">
    <property type="entry name" value="PH domain-like"/>
    <property type="match status" value="1"/>
</dbReference>
<keyword evidence="2" id="KW-0418">Kinase</keyword>
<organism evidence="2 3">
    <name type="scientific">Takifugu flavidus</name>
    <name type="common">sansaifugu</name>
    <dbReference type="NCBI Taxonomy" id="433684"/>
    <lineage>
        <taxon>Eukaryota</taxon>
        <taxon>Metazoa</taxon>
        <taxon>Chordata</taxon>
        <taxon>Craniata</taxon>
        <taxon>Vertebrata</taxon>
        <taxon>Euteleostomi</taxon>
        <taxon>Actinopterygii</taxon>
        <taxon>Neopterygii</taxon>
        <taxon>Teleostei</taxon>
        <taxon>Neoteleostei</taxon>
        <taxon>Acanthomorphata</taxon>
        <taxon>Eupercaria</taxon>
        <taxon>Tetraodontiformes</taxon>
        <taxon>Tetradontoidea</taxon>
        <taxon>Tetraodontidae</taxon>
        <taxon>Takifugu</taxon>
    </lineage>
</organism>
<dbReference type="Gene3D" id="2.30.29.30">
    <property type="entry name" value="Pleckstrin-homology domain (PH domain)/Phosphotyrosine-binding domain (PTB)"/>
    <property type="match status" value="1"/>
</dbReference>
<dbReference type="AlphaFoldDB" id="A0A5C6NYW0"/>
<comment type="caution">
    <text evidence="2">The sequence shown here is derived from an EMBL/GenBank/DDBJ whole genome shotgun (WGS) entry which is preliminary data.</text>
</comment>